<evidence type="ECO:0000313" key="2">
    <source>
        <dbReference type="Proteomes" id="UP000184147"/>
    </source>
</evidence>
<dbReference type="Proteomes" id="UP000184147">
    <property type="component" value="Unassembled WGS sequence"/>
</dbReference>
<protein>
    <submittedName>
        <fullName evidence="1">Uncharacterized protein</fullName>
    </submittedName>
</protein>
<sequence length="65" mass="7674">MRVIYTFFFLTLIKNEKNTKVGAFIESSFLIVNHAKIFTLDVFFVDFELRTVELEKLGSEKNHFP</sequence>
<dbReference type="STRING" id="1124188.SAMN05444377_10922"/>
<keyword evidence="2" id="KW-1185">Reference proteome</keyword>
<accession>A0A1M5BNK5</accession>
<organism evidence="1 2">
    <name type="scientific">Flavobacterium fontis</name>
    <dbReference type="NCBI Taxonomy" id="1124188"/>
    <lineage>
        <taxon>Bacteria</taxon>
        <taxon>Pseudomonadati</taxon>
        <taxon>Bacteroidota</taxon>
        <taxon>Flavobacteriia</taxon>
        <taxon>Flavobacteriales</taxon>
        <taxon>Flavobacteriaceae</taxon>
        <taxon>Flavobacterium</taxon>
    </lineage>
</organism>
<reference evidence="1 2" key="1">
    <citation type="submission" date="2016-11" db="EMBL/GenBank/DDBJ databases">
        <authorList>
            <person name="Jaros S."/>
            <person name="Januszkiewicz K."/>
            <person name="Wedrychowicz H."/>
        </authorList>
    </citation>
    <scope>NUCLEOTIDE SEQUENCE [LARGE SCALE GENOMIC DNA]</scope>
    <source>
        <strain evidence="1 2">DSM 25660</strain>
    </source>
</reference>
<evidence type="ECO:0000313" key="1">
    <source>
        <dbReference type="EMBL" id="SHF44203.1"/>
    </source>
</evidence>
<dbReference type="AlphaFoldDB" id="A0A1M5BNK5"/>
<proteinExistence type="predicted"/>
<gene>
    <name evidence="1" type="ORF">SAMN05444377_10922</name>
</gene>
<dbReference type="EMBL" id="FQVQ01000009">
    <property type="protein sequence ID" value="SHF44203.1"/>
    <property type="molecule type" value="Genomic_DNA"/>
</dbReference>
<name>A0A1M5BNK5_9FLAO</name>